<dbReference type="InterPro" id="IPR001647">
    <property type="entry name" value="HTH_TetR"/>
</dbReference>
<comment type="caution">
    <text evidence="6">The sequence shown here is derived from an EMBL/GenBank/DDBJ whole genome shotgun (WGS) entry which is preliminary data.</text>
</comment>
<evidence type="ECO:0000259" key="5">
    <source>
        <dbReference type="PROSITE" id="PS50977"/>
    </source>
</evidence>
<dbReference type="RefSeq" id="WP_344945009.1">
    <property type="nucleotide sequence ID" value="NZ_BAAAZR010000019.1"/>
</dbReference>
<evidence type="ECO:0000256" key="2">
    <source>
        <dbReference type="ARBA" id="ARBA00023125"/>
    </source>
</evidence>
<dbReference type="SUPFAM" id="SSF48498">
    <property type="entry name" value="Tetracyclin repressor-like, C-terminal domain"/>
    <property type="match status" value="1"/>
</dbReference>
<dbReference type="Pfam" id="PF13305">
    <property type="entry name" value="TetR_C_33"/>
    <property type="match status" value="1"/>
</dbReference>
<sequence>MRARPGDGPRLREEILKAAEALLIEAGSEEVLTLRAVARRTGVSTPSVYMHFADKEALVEAVCLRVWDELGRRMREGSAGEPDPFRMLGGYGHAYARFALDHPVQYRLLMMRQVAAERVPPAAAACFRHMVDAVTACVAAGVLRGDPETLALGMWSAVHGCVSLLIAHPSFPWPDDLDAFIDHTVRMAGFGTALVCRLPRQGVPPSAELTDGLDAVAARLFPDAAPPRR</sequence>
<keyword evidence="3" id="KW-0804">Transcription</keyword>
<keyword evidence="7" id="KW-1185">Reference proteome</keyword>
<organism evidence="6 7">
    <name type="scientific">Sphaerisporangium flaviroseum</name>
    <dbReference type="NCBI Taxonomy" id="509199"/>
    <lineage>
        <taxon>Bacteria</taxon>
        <taxon>Bacillati</taxon>
        <taxon>Actinomycetota</taxon>
        <taxon>Actinomycetes</taxon>
        <taxon>Streptosporangiales</taxon>
        <taxon>Streptosporangiaceae</taxon>
        <taxon>Sphaerisporangium</taxon>
    </lineage>
</organism>
<dbReference type="PANTHER" id="PTHR30055:SF239">
    <property type="entry name" value="TRANSCRIPTIONAL REGULATORY PROTEIN"/>
    <property type="match status" value="1"/>
</dbReference>
<dbReference type="InterPro" id="IPR025996">
    <property type="entry name" value="MT1864/Rv1816-like_C"/>
</dbReference>
<dbReference type="Gene3D" id="1.10.357.10">
    <property type="entry name" value="Tetracycline Repressor, domain 2"/>
    <property type="match status" value="1"/>
</dbReference>
<evidence type="ECO:0000313" key="7">
    <source>
        <dbReference type="Proteomes" id="UP001500888"/>
    </source>
</evidence>
<dbReference type="PANTHER" id="PTHR30055">
    <property type="entry name" value="HTH-TYPE TRANSCRIPTIONAL REGULATOR RUTR"/>
    <property type="match status" value="1"/>
</dbReference>
<evidence type="ECO:0000313" key="6">
    <source>
        <dbReference type="EMBL" id="GAA3823874.1"/>
    </source>
</evidence>
<evidence type="ECO:0000256" key="3">
    <source>
        <dbReference type="ARBA" id="ARBA00023163"/>
    </source>
</evidence>
<feature type="domain" description="HTH tetR-type" evidence="5">
    <location>
        <begin position="9"/>
        <end position="70"/>
    </location>
</feature>
<dbReference type="PROSITE" id="PS50977">
    <property type="entry name" value="HTH_TETR_2"/>
    <property type="match status" value="1"/>
</dbReference>
<keyword evidence="1" id="KW-0805">Transcription regulation</keyword>
<evidence type="ECO:0000256" key="1">
    <source>
        <dbReference type="ARBA" id="ARBA00023015"/>
    </source>
</evidence>
<dbReference type="Pfam" id="PF00440">
    <property type="entry name" value="TetR_N"/>
    <property type="match status" value="1"/>
</dbReference>
<dbReference type="InterPro" id="IPR050109">
    <property type="entry name" value="HTH-type_TetR-like_transc_reg"/>
</dbReference>
<protein>
    <submittedName>
        <fullName evidence="6">TetR/AcrR family transcriptional regulator</fullName>
    </submittedName>
</protein>
<dbReference type="SUPFAM" id="SSF46689">
    <property type="entry name" value="Homeodomain-like"/>
    <property type="match status" value="1"/>
</dbReference>
<feature type="DNA-binding region" description="H-T-H motif" evidence="4">
    <location>
        <begin position="33"/>
        <end position="52"/>
    </location>
</feature>
<reference evidence="7" key="1">
    <citation type="journal article" date="2019" name="Int. J. Syst. Evol. Microbiol.">
        <title>The Global Catalogue of Microorganisms (GCM) 10K type strain sequencing project: providing services to taxonomists for standard genome sequencing and annotation.</title>
        <authorList>
            <consortium name="The Broad Institute Genomics Platform"/>
            <consortium name="The Broad Institute Genome Sequencing Center for Infectious Disease"/>
            <person name="Wu L."/>
            <person name="Ma J."/>
        </authorList>
    </citation>
    <scope>NUCLEOTIDE SEQUENCE [LARGE SCALE GENOMIC DNA]</scope>
    <source>
        <strain evidence="7">JCM 16908</strain>
    </source>
</reference>
<dbReference type="EMBL" id="BAAAZR010000019">
    <property type="protein sequence ID" value="GAA3823874.1"/>
    <property type="molecule type" value="Genomic_DNA"/>
</dbReference>
<dbReference type="InterPro" id="IPR036271">
    <property type="entry name" value="Tet_transcr_reg_TetR-rel_C_sf"/>
</dbReference>
<dbReference type="InterPro" id="IPR009057">
    <property type="entry name" value="Homeodomain-like_sf"/>
</dbReference>
<accession>A0ABP7IQ62</accession>
<name>A0ABP7IQ62_9ACTN</name>
<gene>
    <name evidence="6" type="ORF">GCM10022226_50570</name>
</gene>
<dbReference type="Proteomes" id="UP001500888">
    <property type="component" value="Unassembled WGS sequence"/>
</dbReference>
<keyword evidence="2 4" id="KW-0238">DNA-binding</keyword>
<proteinExistence type="predicted"/>
<evidence type="ECO:0000256" key="4">
    <source>
        <dbReference type="PROSITE-ProRule" id="PRU00335"/>
    </source>
</evidence>